<dbReference type="Gene3D" id="3.40.33.10">
    <property type="entry name" value="CAP"/>
    <property type="match status" value="1"/>
</dbReference>
<dbReference type="EMBL" id="CAICTM010002351">
    <property type="protein sequence ID" value="CAB9528914.1"/>
    <property type="molecule type" value="Genomic_DNA"/>
</dbReference>
<dbReference type="InterPro" id="IPR035940">
    <property type="entry name" value="CAP_sf"/>
</dbReference>
<sequence>MVLKYLQRRRQKGGQFLAFDKGVDPSTKKVQWTKADPMDIVQQQMEKERDATDTTAQIESFAFTFEDAVESSAGSCVDPPEPTLKQSSERRPTWLKRPMFSDICSNHALVNAERQWADASLHTLKRSHELDELARWHAESMAKDACTYHADPNVLCSKLAHLPQVRLGENVAKGKSVRVLHSTMKKHAANYANMMDSRFTELGMATARCANGDWYLCQIFRG</sequence>
<evidence type="ECO:0000259" key="1">
    <source>
        <dbReference type="Pfam" id="PF00188"/>
    </source>
</evidence>
<dbReference type="Pfam" id="PF00188">
    <property type="entry name" value="CAP"/>
    <property type="match status" value="1"/>
</dbReference>
<dbReference type="CDD" id="cd05379">
    <property type="entry name" value="CAP_bacterial"/>
    <property type="match status" value="1"/>
</dbReference>
<feature type="domain" description="SCP" evidence="1">
    <location>
        <begin position="108"/>
        <end position="218"/>
    </location>
</feature>
<evidence type="ECO:0000313" key="3">
    <source>
        <dbReference type="Proteomes" id="UP001153069"/>
    </source>
</evidence>
<dbReference type="SUPFAM" id="SSF55797">
    <property type="entry name" value="PR-1-like"/>
    <property type="match status" value="1"/>
</dbReference>
<dbReference type="AlphaFoldDB" id="A0A9N8F1J3"/>
<evidence type="ECO:0000313" key="2">
    <source>
        <dbReference type="EMBL" id="CAB9528914.1"/>
    </source>
</evidence>
<organism evidence="2 3">
    <name type="scientific">Seminavis robusta</name>
    <dbReference type="NCBI Taxonomy" id="568900"/>
    <lineage>
        <taxon>Eukaryota</taxon>
        <taxon>Sar</taxon>
        <taxon>Stramenopiles</taxon>
        <taxon>Ochrophyta</taxon>
        <taxon>Bacillariophyta</taxon>
        <taxon>Bacillariophyceae</taxon>
        <taxon>Bacillariophycidae</taxon>
        <taxon>Naviculales</taxon>
        <taxon>Naviculaceae</taxon>
        <taxon>Seminavis</taxon>
    </lineage>
</organism>
<gene>
    <name evidence="2" type="ORF">SEMRO_2353_G324470.1</name>
</gene>
<dbReference type="OrthoDB" id="45583at2759"/>
<reference evidence="2" key="1">
    <citation type="submission" date="2020-06" db="EMBL/GenBank/DDBJ databases">
        <authorList>
            <consortium name="Plant Systems Biology data submission"/>
        </authorList>
    </citation>
    <scope>NUCLEOTIDE SEQUENCE</scope>
    <source>
        <strain evidence="2">D6</strain>
    </source>
</reference>
<keyword evidence="3" id="KW-1185">Reference proteome</keyword>
<accession>A0A9N8F1J3</accession>
<comment type="caution">
    <text evidence="2">The sequence shown here is derived from an EMBL/GenBank/DDBJ whole genome shotgun (WGS) entry which is preliminary data.</text>
</comment>
<dbReference type="Proteomes" id="UP001153069">
    <property type="component" value="Unassembled WGS sequence"/>
</dbReference>
<protein>
    <recommendedName>
        <fullName evidence="1">SCP domain-containing protein</fullName>
    </recommendedName>
</protein>
<name>A0A9N8F1J3_9STRA</name>
<dbReference type="InterPro" id="IPR014044">
    <property type="entry name" value="CAP_dom"/>
</dbReference>
<proteinExistence type="predicted"/>